<comment type="subcellular location">
    <subcellularLocation>
        <location evidence="1">Cell membrane</location>
        <topology evidence="1">Multi-pass membrane protein</topology>
    </subcellularLocation>
</comment>
<dbReference type="GO" id="GO:0005549">
    <property type="term" value="F:odorant binding"/>
    <property type="evidence" value="ECO:0007669"/>
    <property type="project" value="InterPro"/>
</dbReference>
<evidence type="ECO:0000256" key="4">
    <source>
        <dbReference type="ARBA" id="ARBA00022692"/>
    </source>
</evidence>
<reference evidence="11" key="1">
    <citation type="submission" date="2017-08" db="EMBL/GenBank/DDBJ databases">
        <title>Analysis of the Antennal Transcriptome and Chemosensory-related Genes of Conopomorpha sinensis Bradley (Lepidoptera: Gracilariidae).</title>
        <authorList>
            <person name="Li P."/>
            <person name="Liu Y."/>
            <person name="Wang S."/>
            <person name="Sun H."/>
        </authorList>
    </citation>
    <scope>NUCLEOTIDE SEQUENCE</scope>
</reference>
<keyword evidence="4 10" id="KW-0812">Transmembrane</keyword>
<evidence type="ECO:0000256" key="1">
    <source>
        <dbReference type="ARBA" id="ARBA00004651"/>
    </source>
</evidence>
<accession>A0A3S7SGL1</accession>
<evidence type="ECO:0000256" key="7">
    <source>
        <dbReference type="ARBA" id="ARBA00023136"/>
    </source>
</evidence>
<keyword evidence="8 11" id="KW-0675">Receptor</keyword>
<dbReference type="PANTHER" id="PTHR21137">
    <property type="entry name" value="ODORANT RECEPTOR"/>
    <property type="match status" value="1"/>
</dbReference>
<feature type="transmembrane region" description="Helical" evidence="10">
    <location>
        <begin position="120"/>
        <end position="138"/>
    </location>
</feature>
<evidence type="ECO:0000256" key="2">
    <source>
        <dbReference type="ARBA" id="ARBA00022475"/>
    </source>
</evidence>
<evidence type="ECO:0000313" key="11">
    <source>
        <dbReference type="EMBL" id="AXY83399.1"/>
    </source>
</evidence>
<keyword evidence="2" id="KW-1003">Cell membrane</keyword>
<organism evidence="11">
    <name type="scientific">Conopomorpha sinensis</name>
    <name type="common">litch fruit borer</name>
    <dbReference type="NCBI Taxonomy" id="940481"/>
    <lineage>
        <taxon>Eukaryota</taxon>
        <taxon>Metazoa</taxon>
        <taxon>Ecdysozoa</taxon>
        <taxon>Arthropoda</taxon>
        <taxon>Hexapoda</taxon>
        <taxon>Insecta</taxon>
        <taxon>Pterygota</taxon>
        <taxon>Neoptera</taxon>
        <taxon>Endopterygota</taxon>
        <taxon>Lepidoptera</taxon>
        <taxon>Glossata</taxon>
        <taxon>Ditrysia</taxon>
        <taxon>Tineoidea</taxon>
        <taxon>Gracillariidae</taxon>
        <taxon>Conopomorpha</taxon>
    </lineage>
</organism>
<evidence type="ECO:0000256" key="5">
    <source>
        <dbReference type="ARBA" id="ARBA00022725"/>
    </source>
</evidence>
<dbReference type="GO" id="GO:0004984">
    <property type="term" value="F:olfactory receptor activity"/>
    <property type="evidence" value="ECO:0007669"/>
    <property type="project" value="InterPro"/>
</dbReference>
<feature type="transmembrane region" description="Helical" evidence="10">
    <location>
        <begin position="87"/>
        <end position="108"/>
    </location>
</feature>
<dbReference type="EMBL" id="MF625572">
    <property type="protein sequence ID" value="AXY83399.1"/>
    <property type="molecule type" value="mRNA"/>
</dbReference>
<keyword evidence="3" id="KW-0716">Sensory transduction</keyword>
<evidence type="ECO:0000256" key="8">
    <source>
        <dbReference type="ARBA" id="ARBA00023170"/>
    </source>
</evidence>
<keyword evidence="5" id="KW-0552">Olfaction</keyword>
<sequence>MCCPLICIHRFIFMYIYSSLSLTLVGMCDTSVNYVVAALLILASAQLDVLSRRLRALGGRRGAHDDVVDCVKHHQHIIEFVKELSSIFRLPIFFQIVISSIVLCMAVYKISVTNEPVELITMIFYLICVLLELMMYCYPGDLLMNKSLAVSEAAYSGDWVNCDLRTRKMLLLMIMRSQRPMVINAGGVYKLCLPTAATVVQTSYSYYAMLKQTAN</sequence>
<dbReference type="InterPro" id="IPR004117">
    <property type="entry name" value="7tm6_olfct_rcpt"/>
</dbReference>
<protein>
    <submittedName>
        <fullName evidence="11">Putative odorant receptor 54</fullName>
    </submittedName>
</protein>
<evidence type="ECO:0000256" key="6">
    <source>
        <dbReference type="ARBA" id="ARBA00022989"/>
    </source>
</evidence>
<dbReference type="AlphaFoldDB" id="A0A3S7SGL1"/>
<dbReference type="GO" id="GO:0005886">
    <property type="term" value="C:plasma membrane"/>
    <property type="evidence" value="ECO:0007669"/>
    <property type="project" value="UniProtKB-SubCell"/>
</dbReference>
<evidence type="ECO:0000256" key="10">
    <source>
        <dbReference type="SAM" id="Phobius"/>
    </source>
</evidence>
<evidence type="ECO:0000256" key="9">
    <source>
        <dbReference type="ARBA" id="ARBA00023224"/>
    </source>
</evidence>
<proteinExistence type="evidence at transcript level"/>
<evidence type="ECO:0000256" key="3">
    <source>
        <dbReference type="ARBA" id="ARBA00022606"/>
    </source>
</evidence>
<keyword evidence="7 10" id="KW-0472">Membrane</keyword>
<dbReference type="PANTHER" id="PTHR21137:SF35">
    <property type="entry name" value="ODORANT RECEPTOR 19A-RELATED"/>
    <property type="match status" value="1"/>
</dbReference>
<dbReference type="GO" id="GO:0007165">
    <property type="term" value="P:signal transduction"/>
    <property type="evidence" value="ECO:0007669"/>
    <property type="project" value="UniProtKB-KW"/>
</dbReference>
<keyword evidence="6 10" id="KW-1133">Transmembrane helix</keyword>
<name>A0A3S7SGL1_9NEOP</name>
<dbReference type="Pfam" id="PF02949">
    <property type="entry name" value="7tm_6"/>
    <property type="match status" value="1"/>
</dbReference>
<keyword evidence="9" id="KW-0807">Transducer</keyword>